<dbReference type="SUPFAM" id="SSF69047">
    <property type="entry name" value="Hypothetical protein YjbJ"/>
    <property type="match status" value="1"/>
</dbReference>
<dbReference type="OrthoDB" id="5309565at2759"/>
<feature type="domain" description="CsbD-like" evidence="3">
    <location>
        <begin position="74"/>
        <end position="122"/>
    </location>
</feature>
<organism evidence="5">
    <name type="scientific">Blumeria graminis f. sp. tritici 96224</name>
    <dbReference type="NCBI Taxonomy" id="1268274"/>
    <lineage>
        <taxon>Eukaryota</taxon>
        <taxon>Fungi</taxon>
        <taxon>Dikarya</taxon>
        <taxon>Ascomycota</taxon>
        <taxon>Pezizomycotina</taxon>
        <taxon>Leotiomycetes</taxon>
        <taxon>Erysiphales</taxon>
        <taxon>Erysiphaceae</taxon>
        <taxon>Blumeria</taxon>
    </lineage>
</organism>
<reference evidence="4" key="2">
    <citation type="submission" date="2013-01" db="EMBL/GenBank/DDBJ databases">
        <title>The wheat powdery mildew genome reveals unique evolution of an obligate biotroph.</title>
        <authorList>
            <person name="Oberhaensli S."/>
            <person name="Wicker T."/>
            <person name="Keller B."/>
        </authorList>
    </citation>
    <scope>NUCLEOTIDE SEQUENCE</scope>
    <source>
        <strain evidence="4">96224</strain>
    </source>
</reference>
<evidence type="ECO:0000259" key="3">
    <source>
        <dbReference type="Pfam" id="PF05532"/>
    </source>
</evidence>
<evidence type="ECO:0000256" key="1">
    <source>
        <dbReference type="ARBA" id="ARBA00009129"/>
    </source>
</evidence>
<proteinExistence type="inferred from homology"/>
<dbReference type="PANTHER" id="PTHR40460">
    <property type="entry name" value="CHROMOSOME 1, WHOLE GENOME SHOTGUN SEQUENCE"/>
    <property type="match status" value="1"/>
</dbReference>
<feature type="compositionally biased region" description="Basic and acidic residues" evidence="2">
    <location>
        <begin position="150"/>
        <end position="159"/>
    </location>
</feature>
<dbReference type="Pfam" id="PF05532">
    <property type="entry name" value="CsbD"/>
    <property type="match status" value="1"/>
</dbReference>
<dbReference type="Gene3D" id="1.10.1470.10">
    <property type="entry name" value="YjbJ"/>
    <property type="match status" value="1"/>
</dbReference>
<sequence length="175" mass="17928">MTDQSASTLKSYANSTIGTVQSAIGSVMGNATDEASGEKKKEEAKDEYEASQTVAKGGPVTISSDGGISVANSDRTKGSWGQTAGAAKEALGSLMGNKSLQDNGSQQKADGEVQEAQGQLRDLGNGAMDRLQGFMSGTVASVTGNEQAAEEAKVQHDNGKSLQRGVEVDVQGGKK</sequence>
<reference evidence="5" key="3">
    <citation type="submission" date="2018-07" db="EMBL/GenBank/DDBJ databases">
        <authorList>
            <person name="Quirk P.G."/>
            <person name="Krulwich T.A."/>
        </authorList>
    </citation>
    <scope>NUCLEOTIDE SEQUENCE</scope>
    <source>
        <strain evidence="5">96224</strain>
    </source>
</reference>
<evidence type="ECO:0000313" key="6">
    <source>
        <dbReference type="Proteomes" id="UP000053110"/>
    </source>
</evidence>
<feature type="region of interest" description="Disordered" evidence="2">
    <location>
        <begin position="28"/>
        <end position="117"/>
    </location>
</feature>
<dbReference type="InterPro" id="IPR036629">
    <property type="entry name" value="YjbJ_sf"/>
</dbReference>
<dbReference type="AlphaFoldDB" id="A0A061HRW4"/>
<dbReference type="EMBL" id="UIGY01000003">
    <property type="protein sequence ID" value="SUZ07937.1"/>
    <property type="molecule type" value="Genomic_DNA"/>
</dbReference>
<feature type="compositionally biased region" description="Polar residues" evidence="2">
    <location>
        <begin position="61"/>
        <end position="73"/>
    </location>
</feature>
<dbReference type="PANTHER" id="PTHR40460:SF1">
    <property type="entry name" value="CSBD-LIKE DOMAIN-CONTAINING PROTEIN"/>
    <property type="match status" value="1"/>
</dbReference>
<protein>
    <submittedName>
        <fullName evidence="5">BgtA-20737</fullName>
    </submittedName>
</protein>
<dbReference type="Proteomes" id="UP000053110">
    <property type="component" value="Unassembled WGS sequence"/>
</dbReference>
<dbReference type="HOGENOM" id="CLU_105959_0_0_1"/>
<feature type="compositionally biased region" description="Basic and acidic residues" evidence="2">
    <location>
        <begin position="36"/>
        <end position="48"/>
    </location>
</feature>
<gene>
    <name evidence="4" type="ORF">BGT96224_A20737</name>
    <name evidence="5" type="ORF">BGT96224V2_LOCUS1099</name>
</gene>
<evidence type="ECO:0000313" key="4">
    <source>
        <dbReference type="EMBL" id="EPQ67330.1"/>
    </source>
</evidence>
<feature type="non-terminal residue" evidence="5">
    <location>
        <position position="175"/>
    </location>
</feature>
<dbReference type="InterPro" id="IPR008462">
    <property type="entry name" value="CsbD"/>
</dbReference>
<name>A0A061HRW4_BLUGR</name>
<accession>A0A061HRW4</accession>
<evidence type="ECO:0000313" key="5">
    <source>
        <dbReference type="EMBL" id="SUZ07937.1"/>
    </source>
</evidence>
<evidence type="ECO:0000256" key="2">
    <source>
        <dbReference type="SAM" id="MobiDB-lite"/>
    </source>
</evidence>
<reference evidence="6" key="1">
    <citation type="journal article" date="2013" name="Nat. Genet.">
        <title>The wheat powdery mildew genome shows the unique evolution of an obligate biotroph.</title>
        <authorList>
            <person name="Wicker T."/>
            <person name="Oberhaensli S."/>
            <person name="Parlange F."/>
            <person name="Buchmann J.P."/>
            <person name="Shatalina M."/>
            <person name="Roffler S."/>
            <person name="Ben-David R."/>
            <person name="Dolezel J."/>
            <person name="Simkova H."/>
            <person name="Schulze-Lefert P."/>
            <person name="Spanu P.D."/>
            <person name="Bruggmann R."/>
            <person name="Amselem J."/>
            <person name="Quesneville H."/>
            <person name="Ver Loren van Themaat E."/>
            <person name="Paape T."/>
            <person name="Shimizu K.K."/>
            <person name="Keller B."/>
        </authorList>
    </citation>
    <scope>NUCLEOTIDE SEQUENCE [LARGE SCALE GENOMIC DNA]</scope>
    <source>
        <strain evidence="6">96224</strain>
    </source>
</reference>
<feature type="compositionally biased region" description="Polar residues" evidence="2">
    <location>
        <begin position="96"/>
        <end position="108"/>
    </location>
</feature>
<comment type="similarity">
    <text evidence="1">Belongs to the UPF0337 (CsbD) family.</text>
</comment>
<dbReference type="EMBL" id="KE373658">
    <property type="protein sequence ID" value="EPQ67330.1"/>
    <property type="molecule type" value="Genomic_DNA"/>
</dbReference>
<feature type="region of interest" description="Disordered" evidence="2">
    <location>
        <begin position="146"/>
        <end position="175"/>
    </location>
</feature>